<dbReference type="EMBL" id="BAAARW010000005">
    <property type="protein sequence ID" value="GAA2406611.1"/>
    <property type="molecule type" value="Genomic_DNA"/>
</dbReference>
<dbReference type="InterPro" id="IPR007921">
    <property type="entry name" value="CHAP_dom"/>
</dbReference>
<protein>
    <recommendedName>
        <fullName evidence="2">Peptidase C51 domain-containing protein</fullName>
    </recommendedName>
</protein>
<dbReference type="PROSITE" id="PS50911">
    <property type="entry name" value="CHAP"/>
    <property type="match status" value="1"/>
</dbReference>
<gene>
    <name evidence="3" type="ORF">GCM10010191_13400</name>
</gene>
<dbReference type="Gene3D" id="3.90.1720.10">
    <property type="entry name" value="endopeptidase domain like (from Nostoc punctiforme)"/>
    <property type="match status" value="1"/>
</dbReference>
<feature type="region of interest" description="Disordered" evidence="1">
    <location>
        <begin position="65"/>
        <end position="91"/>
    </location>
</feature>
<name>A0ABN3ILZ1_9ACTN</name>
<sequence>MPGKHRTRNPLNITLRTTGGLVAGATVIGLAAATTQASLAFGDSPRRPATLAAGAANVTEAKTVQTKRGKGLKAKHDKRDKRGKRKKPTAQDAIKLARSQVGISEDAVGDTKFQDWYKSTDRAKETVERDGGTIGGYSSAAWCSMFISWIGHRIGASDQLGMDAWTVAHAQWFEDKGRWGDKPRPGAIVFFNWGGSKSIDDIEHVGMVIKDNGDGTVKTVEGNTSNAVLVRERSTASVVGYGYPRYAKSK</sequence>
<organism evidence="3 4">
    <name type="scientific">Actinomadura vinacea</name>
    <dbReference type="NCBI Taxonomy" id="115336"/>
    <lineage>
        <taxon>Bacteria</taxon>
        <taxon>Bacillati</taxon>
        <taxon>Actinomycetota</taxon>
        <taxon>Actinomycetes</taxon>
        <taxon>Streptosporangiales</taxon>
        <taxon>Thermomonosporaceae</taxon>
        <taxon>Actinomadura</taxon>
    </lineage>
</organism>
<feature type="compositionally biased region" description="Basic residues" evidence="1">
    <location>
        <begin position="65"/>
        <end position="88"/>
    </location>
</feature>
<keyword evidence="4" id="KW-1185">Reference proteome</keyword>
<evidence type="ECO:0000259" key="2">
    <source>
        <dbReference type="PROSITE" id="PS50911"/>
    </source>
</evidence>
<evidence type="ECO:0000256" key="1">
    <source>
        <dbReference type="SAM" id="MobiDB-lite"/>
    </source>
</evidence>
<dbReference type="Pfam" id="PF05257">
    <property type="entry name" value="CHAP"/>
    <property type="match status" value="1"/>
</dbReference>
<dbReference type="Proteomes" id="UP001501231">
    <property type="component" value="Unassembled WGS sequence"/>
</dbReference>
<evidence type="ECO:0000313" key="4">
    <source>
        <dbReference type="Proteomes" id="UP001501231"/>
    </source>
</evidence>
<comment type="caution">
    <text evidence="3">The sequence shown here is derived from an EMBL/GenBank/DDBJ whole genome shotgun (WGS) entry which is preliminary data.</text>
</comment>
<proteinExistence type="predicted"/>
<accession>A0ABN3ILZ1</accession>
<reference evidence="3 4" key="1">
    <citation type="journal article" date="2019" name="Int. J. Syst. Evol. Microbiol.">
        <title>The Global Catalogue of Microorganisms (GCM) 10K type strain sequencing project: providing services to taxonomists for standard genome sequencing and annotation.</title>
        <authorList>
            <consortium name="The Broad Institute Genomics Platform"/>
            <consortium name="The Broad Institute Genome Sequencing Center for Infectious Disease"/>
            <person name="Wu L."/>
            <person name="Ma J."/>
        </authorList>
    </citation>
    <scope>NUCLEOTIDE SEQUENCE [LARGE SCALE GENOMIC DNA]</scope>
    <source>
        <strain evidence="3 4">JCM 3325</strain>
    </source>
</reference>
<evidence type="ECO:0000313" key="3">
    <source>
        <dbReference type="EMBL" id="GAA2406611.1"/>
    </source>
</evidence>
<feature type="domain" description="Peptidase C51" evidence="2">
    <location>
        <begin position="118"/>
        <end position="245"/>
    </location>
</feature>
<dbReference type="RefSeq" id="WP_344587655.1">
    <property type="nucleotide sequence ID" value="NZ_BAAARW010000005.1"/>
</dbReference>